<gene>
    <name evidence="2" type="ORF">B0F87_10978</name>
</gene>
<evidence type="ECO:0000313" key="2">
    <source>
        <dbReference type="EMBL" id="PPK74435.1"/>
    </source>
</evidence>
<evidence type="ECO:0000313" key="3">
    <source>
        <dbReference type="Proteomes" id="UP000240010"/>
    </source>
</evidence>
<dbReference type="Proteomes" id="UP000240010">
    <property type="component" value="Unassembled WGS sequence"/>
</dbReference>
<feature type="region of interest" description="Disordered" evidence="1">
    <location>
        <begin position="43"/>
        <end position="63"/>
    </location>
</feature>
<sequence length="63" mass="7241">MKNSISFSLVPKLRLGNPVMLSSSFARLDRKLELPRLHSQAGAWERVQEKIESPNKPNPKERK</sequence>
<evidence type="ECO:0000256" key="1">
    <source>
        <dbReference type="SAM" id="MobiDB-lite"/>
    </source>
</evidence>
<comment type="caution">
    <text evidence="2">The sequence shown here is derived from an EMBL/GenBank/DDBJ whole genome shotgun (WGS) entry which is preliminary data.</text>
</comment>
<proteinExistence type="predicted"/>
<dbReference type="AlphaFoldDB" id="A0A2S6HAD9"/>
<accession>A0A2S6HAD9</accession>
<protein>
    <submittedName>
        <fullName evidence="2">Uncharacterized protein</fullName>
    </submittedName>
</protein>
<organism evidence="2 3">
    <name type="scientific">Methylobacter tundripaludum</name>
    <dbReference type="NCBI Taxonomy" id="173365"/>
    <lineage>
        <taxon>Bacteria</taxon>
        <taxon>Pseudomonadati</taxon>
        <taxon>Pseudomonadota</taxon>
        <taxon>Gammaproteobacteria</taxon>
        <taxon>Methylococcales</taxon>
        <taxon>Methylococcaceae</taxon>
        <taxon>Methylobacter</taxon>
    </lineage>
</organism>
<dbReference type="EMBL" id="PTIZ01000009">
    <property type="protein sequence ID" value="PPK74435.1"/>
    <property type="molecule type" value="Genomic_DNA"/>
</dbReference>
<feature type="compositionally biased region" description="Basic and acidic residues" evidence="1">
    <location>
        <begin position="46"/>
        <end position="63"/>
    </location>
</feature>
<reference evidence="2 3" key="1">
    <citation type="submission" date="2018-02" db="EMBL/GenBank/DDBJ databases">
        <title>Subsurface microbial communities from deep shales in Ohio and West Virginia, USA.</title>
        <authorList>
            <person name="Wrighton K."/>
        </authorList>
    </citation>
    <scope>NUCLEOTIDE SEQUENCE [LARGE SCALE GENOMIC DNA]</scope>
    <source>
        <strain evidence="2 3">OWC-DMM</strain>
    </source>
</reference>
<name>A0A2S6HAD9_9GAMM</name>